<sequence>MTTVSVIIPTWNRSALLPKAIRSALAQTLPPLEVLVCDDGSTDDTEAVVGSFDDSRLVWLPGERAGRPAVPRNRGIAASRGEWVAFLDDDDVWYPEKLEKQVALAKQLGCQAVCGNAVRLVPGQETNGNLLDCHHDRFSFEHLLTANFVICSSAMMHRSLFADVGGFPPSPALTTGEDYALWLRVATKTDFAYCAEPLLDYRDDPAYSVRANGVDDCTQKRRALKDFIGWADGTQGDRAKTRAAKRLLRRLYVAEAWKWCRRVCMP</sequence>
<dbReference type="Gene3D" id="3.90.550.10">
    <property type="entry name" value="Spore Coat Polysaccharide Biosynthesis Protein SpsA, Chain A"/>
    <property type="match status" value="1"/>
</dbReference>
<dbReference type="InterPro" id="IPR050834">
    <property type="entry name" value="Glycosyltransf_2"/>
</dbReference>
<dbReference type="PANTHER" id="PTHR43685">
    <property type="entry name" value="GLYCOSYLTRANSFERASE"/>
    <property type="match status" value="1"/>
</dbReference>
<dbReference type="Proteomes" id="UP001295463">
    <property type="component" value="Chromosome"/>
</dbReference>
<proteinExistence type="predicted"/>
<dbReference type="InterPro" id="IPR029044">
    <property type="entry name" value="Nucleotide-diphossugar_trans"/>
</dbReference>
<dbReference type="SUPFAM" id="SSF53448">
    <property type="entry name" value="Nucleotide-diphospho-sugar transferases"/>
    <property type="match status" value="1"/>
</dbReference>
<evidence type="ECO:0000313" key="2">
    <source>
        <dbReference type="EMBL" id="CAH2031083.1"/>
    </source>
</evidence>
<protein>
    <submittedName>
        <fullName evidence="2">Glyco_trans_2-like domain-containing protein</fullName>
    </submittedName>
</protein>
<dbReference type="Pfam" id="PF00535">
    <property type="entry name" value="Glycos_transf_2"/>
    <property type="match status" value="1"/>
</dbReference>
<dbReference type="PANTHER" id="PTHR43685:SF2">
    <property type="entry name" value="GLYCOSYLTRANSFERASE 2-LIKE DOMAIN-CONTAINING PROTEIN"/>
    <property type="match status" value="1"/>
</dbReference>
<accession>A0ABM9D8N1</accession>
<dbReference type="InterPro" id="IPR001173">
    <property type="entry name" value="Glyco_trans_2-like"/>
</dbReference>
<gene>
    <name evidence="2" type="ORF">GEAMG1_1253</name>
</gene>
<organism evidence="2 3">
    <name type="scientific">Trichlorobacter ammonificans</name>
    <dbReference type="NCBI Taxonomy" id="2916410"/>
    <lineage>
        <taxon>Bacteria</taxon>
        <taxon>Pseudomonadati</taxon>
        <taxon>Thermodesulfobacteriota</taxon>
        <taxon>Desulfuromonadia</taxon>
        <taxon>Geobacterales</taxon>
        <taxon>Geobacteraceae</taxon>
        <taxon>Trichlorobacter</taxon>
    </lineage>
</organism>
<name>A0ABM9D8N1_9BACT</name>
<reference evidence="2 3" key="1">
    <citation type="submission" date="2022-03" db="EMBL/GenBank/DDBJ databases">
        <authorList>
            <person name="Koch H."/>
        </authorList>
    </citation>
    <scope>NUCLEOTIDE SEQUENCE [LARGE SCALE GENOMIC DNA]</scope>
    <source>
        <strain evidence="2 3">G1</strain>
    </source>
</reference>
<dbReference type="CDD" id="cd00761">
    <property type="entry name" value="Glyco_tranf_GTA_type"/>
    <property type="match status" value="1"/>
</dbReference>
<evidence type="ECO:0000259" key="1">
    <source>
        <dbReference type="Pfam" id="PF00535"/>
    </source>
</evidence>
<dbReference type="EMBL" id="OW150024">
    <property type="protein sequence ID" value="CAH2031083.1"/>
    <property type="molecule type" value="Genomic_DNA"/>
</dbReference>
<keyword evidence="3" id="KW-1185">Reference proteome</keyword>
<dbReference type="RefSeq" id="WP_305731926.1">
    <property type="nucleotide sequence ID" value="NZ_OW150024.1"/>
</dbReference>
<feature type="domain" description="Glycosyltransferase 2-like" evidence="1">
    <location>
        <begin position="5"/>
        <end position="164"/>
    </location>
</feature>
<evidence type="ECO:0000313" key="3">
    <source>
        <dbReference type="Proteomes" id="UP001295463"/>
    </source>
</evidence>